<evidence type="ECO:0000256" key="1">
    <source>
        <dbReference type="SAM" id="MobiDB-lite"/>
    </source>
</evidence>
<feature type="region of interest" description="Disordered" evidence="1">
    <location>
        <begin position="55"/>
        <end position="85"/>
    </location>
</feature>
<dbReference type="AlphaFoldDB" id="A0A4C1UEW6"/>
<accession>A0A4C1UEW6</accession>
<reference evidence="2 3" key="1">
    <citation type="journal article" date="2019" name="Commun. Biol.">
        <title>The bagworm genome reveals a unique fibroin gene that provides high tensile strength.</title>
        <authorList>
            <person name="Kono N."/>
            <person name="Nakamura H."/>
            <person name="Ohtoshi R."/>
            <person name="Tomita M."/>
            <person name="Numata K."/>
            <person name="Arakawa K."/>
        </authorList>
    </citation>
    <scope>NUCLEOTIDE SEQUENCE [LARGE SCALE GENOMIC DNA]</scope>
</reference>
<protein>
    <submittedName>
        <fullName evidence="2">Uncharacterized protein</fullName>
    </submittedName>
</protein>
<evidence type="ECO:0000313" key="3">
    <source>
        <dbReference type="Proteomes" id="UP000299102"/>
    </source>
</evidence>
<dbReference type="EMBL" id="BGZK01000162">
    <property type="protein sequence ID" value="GBP24474.1"/>
    <property type="molecule type" value="Genomic_DNA"/>
</dbReference>
<proteinExistence type="predicted"/>
<name>A0A4C1UEW6_EUMVA</name>
<gene>
    <name evidence="2" type="ORF">EVAR_20798_1</name>
</gene>
<keyword evidence="3" id="KW-1185">Reference proteome</keyword>
<evidence type="ECO:0000313" key="2">
    <source>
        <dbReference type="EMBL" id="GBP24474.1"/>
    </source>
</evidence>
<dbReference type="Proteomes" id="UP000299102">
    <property type="component" value="Unassembled WGS sequence"/>
</dbReference>
<organism evidence="2 3">
    <name type="scientific">Eumeta variegata</name>
    <name type="common">Bagworm moth</name>
    <name type="synonym">Eumeta japonica</name>
    <dbReference type="NCBI Taxonomy" id="151549"/>
    <lineage>
        <taxon>Eukaryota</taxon>
        <taxon>Metazoa</taxon>
        <taxon>Ecdysozoa</taxon>
        <taxon>Arthropoda</taxon>
        <taxon>Hexapoda</taxon>
        <taxon>Insecta</taxon>
        <taxon>Pterygota</taxon>
        <taxon>Neoptera</taxon>
        <taxon>Endopterygota</taxon>
        <taxon>Lepidoptera</taxon>
        <taxon>Glossata</taxon>
        <taxon>Ditrysia</taxon>
        <taxon>Tineoidea</taxon>
        <taxon>Psychidae</taxon>
        <taxon>Oiketicinae</taxon>
        <taxon>Eumeta</taxon>
    </lineage>
</organism>
<sequence>MSWRCCESESSAAALFNKQAGHRVQYSHWLICHSARRLHSSANSEYASVLPAPRARRADCGPSRHDHRTNRPVPIESALVTSHAF</sequence>
<comment type="caution">
    <text evidence="2">The sequence shown here is derived from an EMBL/GenBank/DDBJ whole genome shotgun (WGS) entry which is preliminary data.</text>
</comment>